<evidence type="ECO:0000256" key="14">
    <source>
        <dbReference type="ARBA" id="ARBA00023136"/>
    </source>
</evidence>
<feature type="transmembrane region" description="Helical" evidence="16">
    <location>
        <begin position="310"/>
        <end position="330"/>
    </location>
</feature>
<evidence type="ECO:0000256" key="6">
    <source>
        <dbReference type="ARBA" id="ARBA00022660"/>
    </source>
</evidence>
<feature type="transmembrane region" description="Helical" evidence="16">
    <location>
        <begin position="258"/>
        <end position="279"/>
    </location>
</feature>
<evidence type="ECO:0000256" key="9">
    <source>
        <dbReference type="ARBA" id="ARBA00022982"/>
    </source>
</evidence>
<dbReference type="PANTHER" id="PTHR43507:SF20">
    <property type="entry name" value="NADH-UBIQUINONE OXIDOREDUCTASE CHAIN 4"/>
    <property type="match status" value="1"/>
</dbReference>
<dbReference type="NCBIfam" id="TIGR01972">
    <property type="entry name" value="NDH_I_M"/>
    <property type="match status" value="1"/>
</dbReference>
<evidence type="ECO:0000256" key="1">
    <source>
        <dbReference type="ARBA" id="ARBA00004225"/>
    </source>
</evidence>
<dbReference type="GO" id="GO:0031966">
    <property type="term" value="C:mitochondrial membrane"/>
    <property type="evidence" value="ECO:0007669"/>
    <property type="project" value="UniProtKB-SubCell"/>
</dbReference>
<dbReference type="Pfam" id="PF01059">
    <property type="entry name" value="Oxidored_q5_N"/>
    <property type="match status" value="1"/>
</dbReference>
<evidence type="ECO:0000256" key="8">
    <source>
        <dbReference type="ARBA" id="ARBA00022967"/>
    </source>
</evidence>
<feature type="transmembrane region" description="Helical" evidence="16">
    <location>
        <begin position="62"/>
        <end position="82"/>
    </location>
</feature>
<evidence type="ECO:0000256" key="4">
    <source>
        <dbReference type="ARBA" id="ARBA00021006"/>
    </source>
</evidence>
<feature type="transmembrane region" description="Helical" evidence="16">
    <location>
        <begin position="436"/>
        <end position="458"/>
    </location>
</feature>
<dbReference type="EMBL" id="MH844508">
    <property type="protein sequence ID" value="AYJ22418.1"/>
    <property type="molecule type" value="Genomic_DNA"/>
</dbReference>
<feature type="transmembrane region" description="Helical" evidence="16">
    <location>
        <begin position="117"/>
        <end position="134"/>
    </location>
</feature>
<evidence type="ECO:0000256" key="10">
    <source>
        <dbReference type="ARBA" id="ARBA00022989"/>
    </source>
</evidence>
<dbReference type="InterPro" id="IPR010227">
    <property type="entry name" value="NADH_Q_OxRdtase_chainM/4"/>
</dbReference>
<gene>
    <name evidence="19" type="primary">ND4</name>
</gene>
<evidence type="ECO:0000313" key="19">
    <source>
        <dbReference type="EMBL" id="AYJ22418.1"/>
    </source>
</evidence>
<feature type="transmembrane region" description="Helical" evidence="16">
    <location>
        <begin position="146"/>
        <end position="168"/>
    </location>
</feature>
<dbReference type="EC" id="7.1.1.2" evidence="3 16"/>
<dbReference type="GO" id="GO:0048039">
    <property type="term" value="F:ubiquinone binding"/>
    <property type="evidence" value="ECO:0007669"/>
    <property type="project" value="TreeGrafter"/>
</dbReference>
<name>A0A3B8DDN7_BERPU</name>
<evidence type="ECO:0000256" key="13">
    <source>
        <dbReference type="ARBA" id="ARBA00023128"/>
    </source>
</evidence>
<keyword evidence="13 16" id="KW-0496">Mitochondrion</keyword>
<feature type="domain" description="NADH:ubiquinone oxidoreductase chain 4 N-terminal" evidence="18">
    <location>
        <begin position="1"/>
        <end position="109"/>
    </location>
</feature>
<evidence type="ECO:0000256" key="15">
    <source>
        <dbReference type="ARBA" id="ARBA00049551"/>
    </source>
</evidence>
<dbReference type="Pfam" id="PF00361">
    <property type="entry name" value="Proton_antipo_M"/>
    <property type="match status" value="1"/>
</dbReference>
<feature type="transmembrane region" description="Helical" evidence="16">
    <location>
        <begin position="286"/>
        <end position="304"/>
    </location>
</feature>
<reference evidence="20" key="1">
    <citation type="journal article" date="2016" name="Mitochondrial DNA A DNA Mapp Seq Anal">
        <title>Complete mitochondrial genome of the mottled skate: Raja pulchra (Rajiformes, Rajidae).</title>
        <authorList>
            <person name="Jeong D."/>
            <person name="Kim S."/>
            <person name="Kim C.G."/>
            <person name="Myoung J.G."/>
            <person name="Lee Y.H."/>
        </authorList>
    </citation>
    <scope>NUCLEOTIDE SEQUENCE</scope>
    <source>
        <strain evidence="20">DC_NF02</strain>
    </source>
</reference>
<dbReference type="GO" id="GO:0015990">
    <property type="term" value="P:electron transport coupled proton transport"/>
    <property type="evidence" value="ECO:0007669"/>
    <property type="project" value="TreeGrafter"/>
</dbReference>
<dbReference type="AlphaFoldDB" id="A0A3B8DDN7"/>
<dbReference type="InterPro" id="IPR001750">
    <property type="entry name" value="ND/Mrp_TM"/>
</dbReference>
<evidence type="ECO:0000259" key="18">
    <source>
        <dbReference type="Pfam" id="PF01059"/>
    </source>
</evidence>
<dbReference type="PRINTS" id="PR01437">
    <property type="entry name" value="NUOXDRDTASE4"/>
</dbReference>
<comment type="function">
    <text evidence="16">Core subunit of the mitochondrial membrane respiratory chain NADH dehydrogenase (Complex I) which catalyzes electron transfer from NADH through the respiratory chain, using ubiquinone as an electron acceptor. Essential for the catalytic activity and assembly of complex I.</text>
</comment>
<evidence type="ECO:0000256" key="11">
    <source>
        <dbReference type="ARBA" id="ARBA00023027"/>
    </source>
</evidence>
<feature type="transmembrane region" description="Helical" evidence="16">
    <location>
        <begin position="229"/>
        <end position="252"/>
    </location>
</feature>
<reference evidence="19" key="3">
    <citation type="submission" date="2018-10" db="EMBL/GenBank/DDBJ databases">
        <title>Complete mitochondrial genome of the mottled skate: Raja pulchra (Rajiformes, Rajidae).</title>
        <authorList>
            <person name="Jeong D."/>
            <person name="Kim S."/>
            <person name="Choi C.-G."/>
            <person name="Myoung J.-G."/>
            <person name="Lee Y.-H."/>
        </authorList>
    </citation>
    <scope>NUCLEOTIDE SEQUENCE</scope>
    <source>
        <strain evidence="19">US_F02</strain>
    </source>
</reference>
<dbReference type="GO" id="GO:0008137">
    <property type="term" value="F:NADH dehydrogenase (ubiquinone) activity"/>
    <property type="evidence" value="ECO:0007669"/>
    <property type="project" value="UniProtKB-UniRule"/>
</dbReference>
<keyword evidence="6 16" id="KW-0679">Respiratory chain</keyword>
<dbReference type="EMBL" id="MH899131">
    <property type="protein sequence ID" value="AYJ22509.1"/>
    <property type="molecule type" value="Genomic_DNA"/>
</dbReference>
<feature type="transmembrane region" description="Helical" evidence="16">
    <location>
        <begin position="94"/>
        <end position="111"/>
    </location>
</feature>
<evidence type="ECO:0000313" key="20">
    <source>
        <dbReference type="EMBL" id="AYJ22509.1"/>
    </source>
</evidence>
<evidence type="ECO:0000256" key="16">
    <source>
        <dbReference type="RuleBase" id="RU003297"/>
    </source>
</evidence>
<comment type="subcellular location">
    <subcellularLocation>
        <location evidence="1 16">Mitochondrion membrane</location>
        <topology evidence="1 16">Multi-pass membrane protein</topology>
    </subcellularLocation>
</comment>
<feature type="transmembrane region" description="Helical" evidence="16">
    <location>
        <begin position="390"/>
        <end position="415"/>
    </location>
</feature>
<dbReference type="GO" id="GO:0042773">
    <property type="term" value="P:ATP synthesis coupled electron transport"/>
    <property type="evidence" value="ECO:0007669"/>
    <property type="project" value="InterPro"/>
</dbReference>
<dbReference type="InterPro" id="IPR003918">
    <property type="entry name" value="NADH_UbQ_OxRdtase"/>
</dbReference>
<comment type="similarity">
    <text evidence="2 16">Belongs to the complex I subunit 4 family.</text>
</comment>
<evidence type="ECO:0000256" key="5">
    <source>
        <dbReference type="ARBA" id="ARBA00022448"/>
    </source>
</evidence>
<keyword evidence="10 16" id="KW-1133">Transmembrane helix</keyword>
<dbReference type="InterPro" id="IPR000260">
    <property type="entry name" value="NADH4_N"/>
</dbReference>
<keyword evidence="12 16" id="KW-0830">Ubiquinone</keyword>
<evidence type="ECO:0000256" key="12">
    <source>
        <dbReference type="ARBA" id="ARBA00023075"/>
    </source>
</evidence>
<accession>A0A3B8DDN7</accession>
<proteinExistence type="inferred from homology"/>
<sequence length="460" mass="51690">MLKILIPTLLLLPISWISPKKWMWTSTTSNSLLIASLSLIWFKWDFEMGWNHSNLFLGIDPLSAPLLALTCWLLPLMLLASLKHLSSEPHKRQQIYVSLLITLQALLITAFSATEMILFYIAFEATLIPTLIIITRWGNQTERLNAGVYFLFYTLAGSLPLLIALLTLQKDLGTLSMLILQYPNYNNPLSWTNKFWWVACLLAFLVKMPLYGVHLWLPKAHVEAPIAGSMILAAVLLKLGGYGMMRIIVVLNPLTKEMAYPFLILAIWGIVMTSSICLRQTDLKSLIAYSSVSHMGLVAAAILIQTPWSFAGATALMIAHGLISSMLFCLANTNYERIHSRTLLLARGTQIILPLMGTSWFLANLANLALPPSPNLMGELLIISSLFKWSNWTIILTGTGMLLTASYSLYMFLMTQRGPTPQHLLFLTPSYTREHLLMYLHLLPTILIITKPDLILGWTF</sequence>
<keyword evidence="14 16" id="KW-0472">Membrane</keyword>
<evidence type="ECO:0000256" key="3">
    <source>
        <dbReference type="ARBA" id="ARBA00012944"/>
    </source>
</evidence>
<protein>
    <recommendedName>
        <fullName evidence="4 16">NADH-ubiquinone oxidoreductase chain 4</fullName>
        <ecNumber evidence="3 16">7.1.1.2</ecNumber>
    </recommendedName>
</protein>
<dbReference type="PANTHER" id="PTHR43507">
    <property type="entry name" value="NADH-UBIQUINONE OXIDOREDUCTASE CHAIN 4"/>
    <property type="match status" value="1"/>
</dbReference>
<keyword evidence="7 16" id="KW-0812">Transmembrane</keyword>
<keyword evidence="9 16" id="KW-0249">Electron transport</keyword>
<keyword evidence="5 16" id="KW-0813">Transport</keyword>
<evidence type="ECO:0000256" key="7">
    <source>
        <dbReference type="ARBA" id="ARBA00022692"/>
    </source>
</evidence>
<feature type="transmembrane region" description="Helical" evidence="16">
    <location>
        <begin position="351"/>
        <end position="370"/>
    </location>
</feature>
<evidence type="ECO:0000259" key="17">
    <source>
        <dbReference type="Pfam" id="PF00361"/>
    </source>
</evidence>
<keyword evidence="8" id="KW-1278">Translocase</keyword>
<organism evidence="19">
    <name type="scientific">Beringraja pulchra</name>
    <name type="common">Mottled skate</name>
    <name type="synonym">Raja pulchra</name>
    <dbReference type="NCBI Taxonomy" id="1885022"/>
    <lineage>
        <taxon>Eukaryota</taxon>
        <taxon>Metazoa</taxon>
        <taxon>Chordata</taxon>
        <taxon>Craniata</taxon>
        <taxon>Vertebrata</taxon>
        <taxon>Chondrichthyes</taxon>
        <taxon>Elasmobranchii</taxon>
        <taxon>Batoidea</taxon>
        <taxon>Rajiformes</taxon>
        <taxon>Rajidae</taxon>
        <taxon>Beringraja</taxon>
    </lineage>
</organism>
<feature type="domain" description="NADH:quinone oxidoreductase/Mrp antiporter transmembrane" evidence="17">
    <location>
        <begin position="113"/>
        <end position="401"/>
    </location>
</feature>
<dbReference type="GO" id="GO:0003954">
    <property type="term" value="F:NADH dehydrogenase activity"/>
    <property type="evidence" value="ECO:0007669"/>
    <property type="project" value="TreeGrafter"/>
</dbReference>
<reference evidence="19" key="2">
    <citation type="submission" date="2018-09" db="EMBL/GenBank/DDBJ databases">
        <authorList>
            <person name="Choi S."/>
            <person name="Kim S.J."/>
            <person name="Kim E.B."/>
        </authorList>
    </citation>
    <scope>NUCLEOTIDE SEQUENCE</scope>
    <source>
        <strain evidence="20">DC_NF02</strain>
        <strain evidence="19">US_F02</strain>
    </source>
</reference>
<evidence type="ECO:0000256" key="2">
    <source>
        <dbReference type="ARBA" id="ARBA00009025"/>
    </source>
</evidence>
<geneLocation type="mitochondrion" evidence="19"/>
<feature type="transmembrane region" description="Helical" evidence="16">
    <location>
        <begin position="195"/>
        <end position="217"/>
    </location>
</feature>
<comment type="catalytic activity">
    <reaction evidence="15 16">
        <text>a ubiquinone + NADH + 5 H(+)(in) = a ubiquinol + NAD(+) + 4 H(+)(out)</text>
        <dbReference type="Rhea" id="RHEA:29091"/>
        <dbReference type="Rhea" id="RHEA-COMP:9565"/>
        <dbReference type="Rhea" id="RHEA-COMP:9566"/>
        <dbReference type="ChEBI" id="CHEBI:15378"/>
        <dbReference type="ChEBI" id="CHEBI:16389"/>
        <dbReference type="ChEBI" id="CHEBI:17976"/>
        <dbReference type="ChEBI" id="CHEBI:57540"/>
        <dbReference type="ChEBI" id="CHEBI:57945"/>
        <dbReference type="EC" id="7.1.1.2"/>
    </reaction>
</comment>
<keyword evidence="11 16" id="KW-0520">NAD</keyword>